<evidence type="ECO:0000313" key="1">
    <source>
        <dbReference type="EMBL" id="KGR84423.1"/>
    </source>
</evidence>
<proteinExistence type="predicted"/>
<dbReference type="OrthoDB" id="2966251at2"/>
<dbReference type="EMBL" id="JPVP01000056">
    <property type="protein sequence ID" value="KGR84423.1"/>
    <property type="molecule type" value="Genomic_DNA"/>
</dbReference>
<dbReference type="AlphaFoldDB" id="A0A0A3INL9"/>
<dbReference type="Proteomes" id="UP000030437">
    <property type="component" value="Unassembled WGS sequence"/>
</dbReference>
<keyword evidence="2" id="KW-1185">Reference proteome</keyword>
<protein>
    <submittedName>
        <fullName evidence="1">Uncharacterized protein</fullName>
    </submittedName>
</protein>
<name>A0A0A3INL9_9BACI</name>
<dbReference type="eggNOG" id="ENOG5033W0H">
    <property type="taxonomic scope" value="Bacteria"/>
</dbReference>
<accession>A0A0A3INL9</accession>
<reference evidence="1 2" key="1">
    <citation type="submission" date="2014-02" db="EMBL/GenBank/DDBJ databases">
        <title>Draft genome sequence of Lysinibacillus odysseyi NBRC 100172.</title>
        <authorList>
            <person name="Zhang F."/>
            <person name="Wang G."/>
            <person name="Zhang L."/>
        </authorList>
    </citation>
    <scope>NUCLEOTIDE SEQUENCE [LARGE SCALE GENOMIC DNA]</scope>
    <source>
        <strain evidence="1 2">NBRC 100172</strain>
    </source>
</reference>
<comment type="caution">
    <text evidence="1">The sequence shown here is derived from an EMBL/GenBank/DDBJ whole genome shotgun (WGS) entry which is preliminary data.</text>
</comment>
<evidence type="ECO:0000313" key="2">
    <source>
        <dbReference type="Proteomes" id="UP000030437"/>
    </source>
</evidence>
<organism evidence="1 2">
    <name type="scientific">Lysinibacillus odysseyi 34hs-1 = NBRC 100172</name>
    <dbReference type="NCBI Taxonomy" id="1220589"/>
    <lineage>
        <taxon>Bacteria</taxon>
        <taxon>Bacillati</taxon>
        <taxon>Bacillota</taxon>
        <taxon>Bacilli</taxon>
        <taxon>Bacillales</taxon>
        <taxon>Bacillaceae</taxon>
        <taxon>Lysinibacillus</taxon>
    </lineage>
</organism>
<sequence length="146" mass="17381">MRLVNTYLSIKEIKKQEIAIIRHLFAKEYAENIEVNSYKYEDRKYFETDFDIIDIEFRKENVFKEIDKLINIHVKAMQLINQDVEIIVANDDTDVEIQLFEKNCNDISVFGLFITRREIEAIKPYYISTICNAYLSFENVSFGVIF</sequence>
<dbReference type="RefSeq" id="WP_036155103.1">
    <property type="nucleotide sequence ID" value="NZ_AVCX01000005.1"/>
</dbReference>
<gene>
    <name evidence="1" type="ORF">CD32_12600</name>
</gene>